<dbReference type="PIRSF" id="PIRSF016080">
    <property type="entry name" value="Restrict_endonuc_II_DpmII"/>
    <property type="match status" value="1"/>
</dbReference>
<dbReference type="InterPro" id="IPR007637">
    <property type="entry name" value="Restrct_endonuc_II_DpnII-like"/>
</dbReference>
<proteinExistence type="inferred from homology"/>
<keyword evidence="1" id="KW-0540">Nuclease</keyword>
<comment type="caution">
    <text evidence="3">The sequence shown here is derived from an EMBL/GenBank/DDBJ whole genome shotgun (WGS) entry which is preliminary data.</text>
</comment>
<evidence type="ECO:0000313" key="4">
    <source>
        <dbReference type="Proteomes" id="UP000440713"/>
    </source>
</evidence>
<accession>A0A6N7X1W8</accession>
<comment type="catalytic activity">
    <reaction evidence="1">
        <text>Endonucleolytic cleavage of DNA to give specific double-stranded fragments with terminal 5'-phosphates.</text>
        <dbReference type="EC" id="3.1.21.4"/>
    </reaction>
</comment>
<dbReference type="RefSeq" id="WP_154537447.1">
    <property type="nucleotide sequence ID" value="NZ_JAXDWS010000016.1"/>
</dbReference>
<dbReference type="InterPro" id="IPR021191">
    <property type="entry name" value="Restrct_endonuc_II_DpnII"/>
</dbReference>
<name>A0A6N7X1W8_9FIRM</name>
<dbReference type="AlphaFoldDB" id="A0A6N7X1W8"/>
<sequence>MKRDFNVWLSSFKDSISTYDYYVDFNKVFLNVENIKIELNILNSLIGSDNIEDEFKEIVIKYPETLKCIPILLAVRSNEISILDNNHDKIFNFSNLNLPIEEYTVFMRKTGLFKLIQDKKISNLFDYVTGVETGLDSNARKNRGGHLMENLVESYIKELKCYKKFDYFKEMYISEVSNNWNIDLSSISNKGKSEKRFDFVIKTDNMIYAIETNFYSSGGSKLNETARSYKTLFLESDEIEGFTFVWFTDGKGWKRAKNNLEETFDVTENIYNINDLKDGIMKTLFI</sequence>
<feature type="domain" description="Restriction endonuclease type II DpnII-like" evidence="2">
    <location>
        <begin position="5"/>
        <end position="282"/>
    </location>
</feature>
<dbReference type="EMBL" id="VUNE01000001">
    <property type="protein sequence ID" value="MST62091.1"/>
    <property type="molecule type" value="Genomic_DNA"/>
</dbReference>
<comment type="similarity">
    <text evidence="1">Belongs to the DpnII type II restriction endonuclease family.</text>
</comment>
<keyword evidence="1" id="KW-0680">Restriction system</keyword>
<evidence type="ECO:0000259" key="2">
    <source>
        <dbReference type="Pfam" id="PF04556"/>
    </source>
</evidence>
<evidence type="ECO:0000256" key="1">
    <source>
        <dbReference type="PIRNR" id="PIRNR016080"/>
    </source>
</evidence>
<dbReference type="GO" id="GO:0009307">
    <property type="term" value="P:DNA restriction-modification system"/>
    <property type="evidence" value="ECO:0007669"/>
    <property type="project" value="UniProtKB-UniRule"/>
</dbReference>
<protein>
    <recommendedName>
        <fullName evidence="1">Type-2 restriction enzyme</fullName>
        <ecNumber evidence="1">3.1.21.4</ecNumber>
    </recommendedName>
</protein>
<keyword evidence="4" id="KW-1185">Reference proteome</keyword>
<reference evidence="3 4" key="1">
    <citation type="submission" date="2019-08" db="EMBL/GenBank/DDBJ databases">
        <title>In-depth cultivation of the pig gut microbiome towards novel bacterial diversity and tailored functional studies.</title>
        <authorList>
            <person name="Wylensek D."/>
            <person name="Hitch T.C.A."/>
            <person name="Clavel T."/>
        </authorList>
    </citation>
    <scope>NUCLEOTIDE SEQUENCE [LARGE SCALE GENOMIC DNA]</scope>
    <source>
        <strain evidence="3 4">WCA-SAB-591-4A-A</strain>
    </source>
</reference>
<keyword evidence="1 3" id="KW-0255">Endonuclease</keyword>
<evidence type="ECO:0000313" key="3">
    <source>
        <dbReference type="EMBL" id="MST62091.1"/>
    </source>
</evidence>
<keyword evidence="1" id="KW-0378">Hydrolase</keyword>
<dbReference type="EC" id="3.1.21.4" evidence="1"/>
<organism evidence="3 4">
    <name type="scientific">Peptostreptococcus porci</name>
    <dbReference type="NCBI Taxonomy" id="2652282"/>
    <lineage>
        <taxon>Bacteria</taxon>
        <taxon>Bacillati</taxon>
        <taxon>Bacillota</taxon>
        <taxon>Clostridia</taxon>
        <taxon>Peptostreptococcales</taxon>
        <taxon>Peptostreptococcaceae</taxon>
        <taxon>Peptostreptococcus</taxon>
    </lineage>
</organism>
<dbReference type="GO" id="GO:0003677">
    <property type="term" value="F:DNA binding"/>
    <property type="evidence" value="ECO:0007669"/>
    <property type="project" value="UniProtKB-UniRule"/>
</dbReference>
<gene>
    <name evidence="3" type="ORF">FYJ71_03760</name>
</gene>
<dbReference type="GO" id="GO:0009036">
    <property type="term" value="F:type II site-specific deoxyribonuclease activity"/>
    <property type="evidence" value="ECO:0007669"/>
    <property type="project" value="UniProtKB-UniRule"/>
</dbReference>
<dbReference type="Proteomes" id="UP000440713">
    <property type="component" value="Unassembled WGS sequence"/>
</dbReference>
<comment type="function">
    <text evidence="1">A P subtype restriction enzyme that recognizes the double-stranded unmethylated sequence 5'-GATC-3'.</text>
</comment>
<dbReference type="Pfam" id="PF04556">
    <property type="entry name" value="DpnII"/>
    <property type="match status" value="1"/>
</dbReference>